<reference evidence="1 2" key="1">
    <citation type="submission" date="2016-04" db="EMBL/GenBank/DDBJ databases">
        <title>Genome analyses suggest a sexual origin of heterokaryosis in a supposedly ancient asexual fungus.</title>
        <authorList>
            <person name="Ropars J."/>
            <person name="Sedzielewska K."/>
            <person name="Noel J."/>
            <person name="Charron P."/>
            <person name="Farinelli L."/>
            <person name="Marton T."/>
            <person name="Kruger M."/>
            <person name="Pelin A."/>
            <person name="Brachmann A."/>
            <person name="Corradi N."/>
        </authorList>
    </citation>
    <scope>NUCLEOTIDE SEQUENCE [LARGE SCALE GENOMIC DNA]</scope>
    <source>
        <strain evidence="1 2">C2</strain>
    </source>
</reference>
<name>A0A2N1N1N1_9GLOM</name>
<accession>A0A2N1N1N1</accession>
<reference evidence="1 2" key="2">
    <citation type="submission" date="2017-10" db="EMBL/GenBank/DDBJ databases">
        <title>Extensive intraspecific genome diversity in a model arbuscular mycorrhizal fungus.</title>
        <authorList>
            <person name="Chen E.C.H."/>
            <person name="Morin E."/>
            <person name="Baudet D."/>
            <person name="Noel J."/>
            <person name="Ndikumana S."/>
            <person name="Charron P."/>
            <person name="St-Onge C."/>
            <person name="Giorgi J."/>
            <person name="Grigoriev I.V."/>
            <person name="Roux C."/>
            <person name="Martin F.M."/>
            <person name="Corradi N."/>
        </authorList>
    </citation>
    <scope>NUCLEOTIDE SEQUENCE [LARGE SCALE GENOMIC DNA]</scope>
    <source>
        <strain evidence="1 2">C2</strain>
    </source>
</reference>
<comment type="caution">
    <text evidence="1">The sequence shown here is derived from an EMBL/GenBank/DDBJ whole genome shotgun (WGS) entry which is preliminary data.</text>
</comment>
<evidence type="ECO:0000313" key="2">
    <source>
        <dbReference type="Proteomes" id="UP000233469"/>
    </source>
</evidence>
<protein>
    <submittedName>
        <fullName evidence="1">Uncharacterized protein</fullName>
    </submittedName>
</protein>
<organism evidence="1 2">
    <name type="scientific">Rhizophagus irregularis</name>
    <dbReference type="NCBI Taxonomy" id="588596"/>
    <lineage>
        <taxon>Eukaryota</taxon>
        <taxon>Fungi</taxon>
        <taxon>Fungi incertae sedis</taxon>
        <taxon>Mucoromycota</taxon>
        <taxon>Glomeromycotina</taxon>
        <taxon>Glomeromycetes</taxon>
        <taxon>Glomerales</taxon>
        <taxon>Glomeraceae</taxon>
        <taxon>Rhizophagus</taxon>
    </lineage>
</organism>
<dbReference type="EMBL" id="LLXL01000917">
    <property type="protein sequence ID" value="PKK67781.1"/>
    <property type="molecule type" value="Genomic_DNA"/>
</dbReference>
<evidence type="ECO:0000313" key="1">
    <source>
        <dbReference type="EMBL" id="PKK67781.1"/>
    </source>
</evidence>
<dbReference type="AlphaFoldDB" id="A0A2N1N1N1"/>
<proteinExistence type="predicted"/>
<gene>
    <name evidence="1" type="ORF">RhiirC2_783101</name>
</gene>
<dbReference type="Proteomes" id="UP000233469">
    <property type="component" value="Unassembled WGS sequence"/>
</dbReference>
<sequence length="280" mass="32335">MTVWKAEIPKKDYNVNLPYVPQIFGEVHQQITEIFKLLVELDTNGNRTFQVHHRGEMCVLLLKNDSDNYITKSIWEIKYRIYELLQKNKICITYITINGAVCYMRDKLNIKMNKYLSGIYFTCQQIYFRVYTPNENLPTANYFLSSTSTGVALYIGTEDELDFKEFIEDYKKVTNGNGGNNSDNVESDGSVFEEEKETELPSIHDFYSTLKGKITQANYEHAQKTAMHHYGLDLRAKIELFTDISMQNFTEKAKQEGIAMAGHHFLKANNPKIGVELRSG</sequence>